<gene>
    <name evidence="5" type="primary">rplxa</name>
    <name evidence="3" type="synonym">rpl18a</name>
    <name evidence="3" type="synonym">rpl20e</name>
    <name evidence="3" type="synonym">rplX</name>
    <name evidence="5" type="ordered locus">TTX_1811</name>
</gene>
<dbReference type="eggNOG" id="arCOG04175">
    <property type="taxonomic scope" value="Archaea"/>
</dbReference>
<dbReference type="HOGENOM" id="CLU_177460_0_1_2"/>
<name>G4RLI7_THETK</name>
<evidence type="ECO:0000259" key="4">
    <source>
        <dbReference type="Pfam" id="PF01775"/>
    </source>
</evidence>
<keyword evidence="2 3" id="KW-0687">Ribonucleoprotein</keyword>
<dbReference type="GO" id="GO:1990904">
    <property type="term" value="C:ribonucleoprotein complex"/>
    <property type="evidence" value="ECO:0007669"/>
    <property type="project" value="UniProtKB-KW"/>
</dbReference>
<dbReference type="RefSeq" id="WP_014127686.1">
    <property type="nucleotide sequence ID" value="NC_016070.1"/>
</dbReference>
<keyword evidence="6" id="KW-1185">Reference proteome</keyword>
<accession>G4RLI7</accession>
<dbReference type="InterPro" id="IPR023573">
    <property type="entry name" value="Ribosomal_eL20_dom"/>
</dbReference>
<evidence type="ECO:0000313" key="5">
    <source>
        <dbReference type="EMBL" id="CCC82432.1"/>
    </source>
</evidence>
<dbReference type="EMBL" id="FN869859">
    <property type="protein sequence ID" value="CCC82432.1"/>
    <property type="molecule type" value="Genomic_DNA"/>
</dbReference>
<comment type="similarity">
    <text evidence="3">Belongs to the eukaryotic ribosomal protein eL20 family.</text>
</comment>
<dbReference type="STRING" id="768679.TTX_1811"/>
<dbReference type="Gene3D" id="3.10.20.10">
    <property type="match status" value="1"/>
</dbReference>
<evidence type="ECO:0000256" key="3">
    <source>
        <dbReference type="HAMAP-Rule" id="MF_00273"/>
    </source>
</evidence>
<feature type="domain" description="Large ribosomal subunit protein eL20" evidence="4">
    <location>
        <begin position="6"/>
        <end position="60"/>
    </location>
</feature>
<dbReference type="GO" id="GO:0070180">
    <property type="term" value="F:large ribosomal subunit rRNA binding"/>
    <property type="evidence" value="ECO:0007669"/>
    <property type="project" value="UniProtKB-UniRule"/>
</dbReference>
<dbReference type="GO" id="GO:0005840">
    <property type="term" value="C:ribosome"/>
    <property type="evidence" value="ECO:0007669"/>
    <property type="project" value="UniProtKB-KW"/>
</dbReference>
<dbReference type="PaxDb" id="768679-TTX_1811"/>
<proteinExistence type="inferred from homology"/>
<sequence length="83" mass="9469">MAAPRLYLVSGSFKLKNGETVKFKKYVTATKPYEAVQKVFELIGSNHKVKRGQIRIDRVEEAPIDEAPDEIKALVYIDRIIAY</sequence>
<reference evidence="5 6" key="1">
    <citation type="journal article" date="2011" name="PLoS ONE">
        <title>The complete genome sequence of Thermoproteus tenax: a physiologically versatile member of the Crenarchaeota.</title>
        <authorList>
            <person name="Siebers B."/>
            <person name="Zaparty M."/>
            <person name="Raddatz G."/>
            <person name="Tjaden B."/>
            <person name="Albers S.V."/>
            <person name="Bell S.D."/>
            <person name="Blombach F."/>
            <person name="Kletzin A."/>
            <person name="Kyrpides N."/>
            <person name="Lanz C."/>
            <person name="Plagens A."/>
            <person name="Rampp M."/>
            <person name="Rosinus A."/>
            <person name="von Jan M."/>
            <person name="Makarova K.S."/>
            <person name="Klenk H.P."/>
            <person name="Schuster S.C."/>
            <person name="Hensel R."/>
        </authorList>
    </citation>
    <scope>NUCLEOTIDE SEQUENCE [LARGE SCALE GENOMIC DNA]</scope>
    <source>
        <strain evidence="6">ATCC 35583 / DSM 2078 / JCM 9277 / NBRC 100435 / Kra 1</strain>
    </source>
</reference>
<evidence type="ECO:0000256" key="2">
    <source>
        <dbReference type="ARBA" id="ARBA00023274"/>
    </source>
</evidence>
<dbReference type="HAMAP" id="MF_00273">
    <property type="entry name" value="Ribosomal_eL20"/>
    <property type="match status" value="1"/>
</dbReference>
<dbReference type="OrthoDB" id="191241at2157"/>
<keyword evidence="3" id="KW-0699">rRNA-binding</keyword>
<dbReference type="Proteomes" id="UP000002654">
    <property type="component" value="Chromosome"/>
</dbReference>
<organism evidence="5 6">
    <name type="scientific">Thermoproteus tenax (strain ATCC 35583 / DSM 2078 / JCM 9277 / NBRC 100435 / Kra 1)</name>
    <dbReference type="NCBI Taxonomy" id="768679"/>
    <lineage>
        <taxon>Archaea</taxon>
        <taxon>Thermoproteota</taxon>
        <taxon>Thermoprotei</taxon>
        <taxon>Thermoproteales</taxon>
        <taxon>Thermoproteaceae</taxon>
        <taxon>Thermoproteus</taxon>
    </lineage>
</organism>
<dbReference type="NCBIfam" id="NF001981">
    <property type="entry name" value="PRK00773.1-1"/>
    <property type="match status" value="1"/>
</dbReference>
<dbReference type="GeneID" id="11262698"/>
<dbReference type="Pfam" id="PF01775">
    <property type="entry name" value="Ribosomal_L18A"/>
    <property type="match status" value="1"/>
</dbReference>
<comment type="subunit">
    <text evidence="3">Part of the 50S ribosomal subunit. Binds 23S rRNA.</text>
</comment>
<dbReference type="GO" id="GO:0003735">
    <property type="term" value="F:structural constituent of ribosome"/>
    <property type="evidence" value="ECO:0007669"/>
    <property type="project" value="InterPro"/>
</dbReference>
<dbReference type="AlphaFoldDB" id="G4RLI7"/>
<keyword evidence="1 3" id="KW-0689">Ribosomal protein</keyword>
<evidence type="ECO:0000256" key="1">
    <source>
        <dbReference type="ARBA" id="ARBA00022980"/>
    </source>
</evidence>
<dbReference type="InterPro" id="IPR028877">
    <property type="entry name" value="Ribosomal_eL20"/>
</dbReference>
<dbReference type="SUPFAM" id="SSF160374">
    <property type="entry name" value="RplX-like"/>
    <property type="match status" value="1"/>
</dbReference>
<dbReference type="PATRIC" id="fig|768679.9.peg.1836"/>
<evidence type="ECO:0000313" key="6">
    <source>
        <dbReference type="Proteomes" id="UP000002654"/>
    </source>
</evidence>
<protein>
    <recommendedName>
        <fullName evidence="3">Large ribosomal subunit protein eL20</fullName>
    </recommendedName>
</protein>
<dbReference type="GO" id="GO:0006412">
    <property type="term" value="P:translation"/>
    <property type="evidence" value="ECO:0007669"/>
    <property type="project" value="UniProtKB-UniRule"/>
</dbReference>
<dbReference type="KEGG" id="ttn:TTX_1811"/>
<keyword evidence="3" id="KW-0694">RNA-binding</keyword>